<evidence type="ECO:0000256" key="12">
    <source>
        <dbReference type="ARBA" id="ARBA00023098"/>
    </source>
</evidence>
<comment type="subcellular location">
    <subcellularLocation>
        <location evidence="2">Cytoplasm</location>
    </subcellularLocation>
    <subcellularLocation>
        <location evidence="1">Nucleus</location>
    </subcellularLocation>
</comment>
<evidence type="ECO:0000313" key="22">
    <source>
        <dbReference type="Ensembl" id="ENSCCRP00000093212.2"/>
    </source>
</evidence>
<dbReference type="FunFam" id="3.30.1370.10:FF:000050">
    <property type="entry name" value="vigilin isoform X1"/>
    <property type="match status" value="1"/>
</dbReference>
<keyword evidence="12" id="KW-0443">Lipid metabolism</keyword>
<reference evidence="22" key="2">
    <citation type="submission" date="2025-09" db="UniProtKB">
        <authorList>
            <consortium name="Ensembl"/>
        </authorList>
    </citation>
    <scope>IDENTIFICATION</scope>
</reference>
<keyword evidence="8" id="KW-0345">HDL</keyword>
<keyword evidence="5" id="KW-0153">Cholesterol metabolism</keyword>
<feature type="domain" description="K Homology" evidence="21">
    <location>
        <begin position="439"/>
        <end position="507"/>
    </location>
</feature>
<dbReference type="FunFam" id="3.30.1370.10:FF:000033">
    <property type="entry name" value="vigilin isoform X1"/>
    <property type="match status" value="1"/>
</dbReference>
<evidence type="ECO:0000256" key="7">
    <source>
        <dbReference type="ARBA" id="ARBA00022737"/>
    </source>
</evidence>
<keyword evidence="6" id="KW-0597">Phosphoprotein</keyword>
<feature type="domain" description="K Homology" evidence="21">
    <location>
        <begin position="511"/>
        <end position="580"/>
    </location>
</feature>
<evidence type="ECO:0000313" key="23">
    <source>
        <dbReference type="Proteomes" id="UP001108240"/>
    </source>
</evidence>
<dbReference type="CDD" id="cd02394">
    <property type="entry name" value="KH-I_Vigilin_rpt6"/>
    <property type="match status" value="1"/>
</dbReference>
<dbReference type="FunFam" id="3.30.1370.10:FF:000046">
    <property type="entry name" value="High density lipoprotein binding protein"/>
    <property type="match status" value="1"/>
</dbReference>
<dbReference type="CDD" id="cd22414">
    <property type="entry name" value="KH-I_Vigilin_rpt11"/>
    <property type="match status" value="1"/>
</dbReference>
<dbReference type="Proteomes" id="UP001108240">
    <property type="component" value="Unplaced"/>
</dbReference>
<evidence type="ECO:0000259" key="21">
    <source>
        <dbReference type="SMART" id="SM00322"/>
    </source>
</evidence>
<evidence type="ECO:0000256" key="20">
    <source>
        <dbReference type="SAM" id="MobiDB-lite"/>
    </source>
</evidence>
<evidence type="ECO:0000256" key="16">
    <source>
        <dbReference type="ARBA" id="ARBA00039270"/>
    </source>
</evidence>
<keyword evidence="10" id="KW-0007">Acetylation</keyword>
<dbReference type="CDD" id="cd22407">
    <property type="entry name" value="KH-I_Vigilin_rpt3"/>
    <property type="match status" value="1"/>
</dbReference>
<dbReference type="AlphaFoldDB" id="A0A8C1FK32"/>
<keyword evidence="7" id="KW-0677">Repeat</keyword>
<evidence type="ECO:0000256" key="14">
    <source>
        <dbReference type="ARBA" id="ARBA00023221"/>
    </source>
</evidence>
<dbReference type="GO" id="GO:0003729">
    <property type="term" value="F:mRNA binding"/>
    <property type="evidence" value="ECO:0007669"/>
    <property type="project" value="TreeGrafter"/>
</dbReference>
<dbReference type="InterPro" id="IPR004087">
    <property type="entry name" value="KH_dom"/>
</dbReference>
<evidence type="ECO:0000256" key="4">
    <source>
        <dbReference type="ARBA" id="ARBA00022490"/>
    </source>
</evidence>
<evidence type="ECO:0000256" key="15">
    <source>
        <dbReference type="ARBA" id="ARBA00023242"/>
    </source>
</evidence>
<dbReference type="FunFam" id="3.30.1370.10:FF:000057">
    <property type="entry name" value="High density lipoprotein binding protein"/>
    <property type="match status" value="1"/>
</dbReference>
<feature type="domain" description="K Homology" evidence="21">
    <location>
        <begin position="822"/>
        <end position="890"/>
    </location>
</feature>
<feature type="domain" description="K Homology" evidence="21">
    <location>
        <begin position="151"/>
        <end position="219"/>
    </location>
</feature>
<dbReference type="CDD" id="cd22406">
    <property type="entry name" value="KH-I_Vigilin_rpt2"/>
    <property type="match status" value="1"/>
</dbReference>
<keyword evidence="14" id="KW-0753">Steroid metabolism</keyword>
<organism evidence="22 23">
    <name type="scientific">Cyprinus carpio carpio</name>
    <dbReference type="NCBI Taxonomy" id="630221"/>
    <lineage>
        <taxon>Eukaryota</taxon>
        <taxon>Metazoa</taxon>
        <taxon>Chordata</taxon>
        <taxon>Craniata</taxon>
        <taxon>Vertebrata</taxon>
        <taxon>Euteleostomi</taxon>
        <taxon>Actinopterygii</taxon>
        <taxon>Neopterygii</taxon>
        <taxon>Teleostei</taxon>
        <taxon>Ostariophysi</taxon>
        <taxon>Cypriniformes</taxon>
        <taxon>Cyprinidae</taxon>
        <taxon>Cyprininae</taxon>
        <taxon>Cyprinus</taxon>
    </lineage>
</organism>
<dbReference type="PANTHER" id="PTHR10627">
    <property type="entry name" value="SCP160"/>
    <property type="match status" value="1"/>
</dbReference>
<dbReference type="CDD" id="cd22405">
    <property type="entry name" value="KH-I_Vigilin_rpt1"/>
    <property type="match status" value="1"/>
</dbReference>
<feature type="domain" description="K Homology" evidence="21">
    <location>
        <begin position="669"/>
        <end position="738"/>
    </location>
</feature>
<dbReference type="GO" id="GO:0005634">
    <property type="term" value="C:nucleus"/>
    <property type="evidence" value="ECO:0007669"/>
    <property type="project" value="UniProtKB-SubCell"/>
</dbReference>
<dbReference type="PROSITE" id="PS50084">
    <property type="entry name" value="KH_TYPE_1"/>
    <property type="match status" value="11"/>
</dbReference>
<dbReference type="InterPro" id="IPR036612">
    <property type="entry name" value="KH_dom_type_1_sf"/>
</dbReference>
<feature type="domain" description="K Homology" evidence="21">
    <location>
        <begin position="368"/>
        <end position="434"/>
    </location>
</feature>
<dbReference type="FunFam" id="3.30.1370.10:FF:000061">
    <property type="entry name" value="High density lipoprotein binding protein"/>
    <property type="match status" value="1"/>
</dbReference>
<name>A0A8C1FK32_CYPCA</name>
<keyword evidence="13" id="KW-1207">Sterol metabolism</keyword>
<dbReference type="GO" id="GO:0034364">
    <property type="term" value="C:high-density lipoprotein particle"/>
    <property type="evidence" value="ECO:0007669"/>
    <property type="project" value="UniProtKB-KW"/>
</dbReference>
<dbReference type="SMART" id="SM00322">
    <property type="entry name" value="KH"/>
    <property type="match status" value="11"/>
</dbReference>
<dbReference type="Pfam" id="PF00013">
    <property type="entry name" value="KH_1"/>
    <property type="match status" value="11"/>
</dbReference>
<dbReference type="Gene3D" id="3.30.1370.10">
    <property type="entry name" value="K Homology domain, type 1"/>
    <property type="match status" value="11"/>
</dbReference>
<evidence type="ECO:0000256" key="17">
    <source>
        <dbReference type="ARBA" id="ARBA00055815"/>
    </source>
</evidence>
<evidence type="ECO:0000256" key="19">
    <source>
        <dbReference type="PROSITE-ProRule" id="PRU00117"/>
    </source>
</evidence>
<dbReference type="PANTHER" id="PTHR10627:SF34">
    <property type="entry name" value="VIGILIN"/>
    <property type="match status" value="1"/>
</dbReference>
<evidence type="ECO:0000256" key="9">
    <source>
        <dbReference type="ARBA" id="ARBA00022884"/>
    </source>
</evidence>
<keyword evidence="11" id="KW-0445">Lipid transport</keyword>
<dbReference type="GO" id="GO:0008203">
    <property type="term" value="P:cholesterol metabolic process"/>
    <property type="evidence" value="ECO:0007669"/>
    <property type="project" value="UniProtKB-KW"/>
</dbReference>
<protein>
    <recommendedName>
        <fullName evidence="16">Vigilin</fullName>
    </recommendedName>
    <alternativeName>
        <fullName evidence="18">High density lipoprotein-binding protein</fullName>
    </alternativeName>
</protein>
<feature type="domain" description="K Homology" evidence="21">
    <location>
        <begin position="296"/>
        <end position="364"/>
    </location>
</feature>
<feature type="region of interest" description="Disordered" evidence="20">
    <location>
        <begin position="1"/>
        <end position="59"/>
    </location>
</feature>
<dbReference type="FunFam" id="3.30.1370.10:FF:000039">
    <property type="entry name" value="vigilin isoform X1"/>
    <property type="match status" value="1"/>
</dbReference>
<dbReference type="CDD" id="cd22418">
    <property type="entry name" value="KH-I_Vigilin_rpt15"/>
    <property type="match status" value="1"/>
</dbReference>
<dbReference type="GO" id="GO:0005737">
    <property type="term" value="C:cytoplasm"/>
    <property type="evidence" value="ECO:0007669"/>
    <property type="project" value="UniProtKB-SubCell"/>
</dbReference>
<dbReference type="CDD" id="cd22408">
    <property type="entry name" value="KH-I_Vigilin_rpt4"/>
    <property type="match status" value="1"/>
</dbReference>
<evidence type="ECO:0000256" key="11">
    <source>
        <dbReference type="ARBA" id="ARBA00023055"/>
    </source>
</evidence>
<keyword evidence="4" id="KW-0963">Cytoplasm</keyword>
<evidence type="ECO:0000256" key="18">
    <source>
        <dbReference type="ARBA" id="ARBA00077940"/>
    </source>
</evidence>
<comment type="function">
    <text evidence="17">Appears to play a role in cell sterol metabolism. It may function to protect cells from over-accumulation of cholesterol.</text>
</comment>
<feature type="domain" description="K Homology" evidence="21">
    <location>
        <begin position="223"/>
        <end position="291"/>
    </location>
</feature>
<dbReference type="FunFam" id="3.30.1370.10:FF:000018">
    <property type="entry name" value="vigilin isoform X1"/>
    <property type="match status" value="2"/>
</dbReference>
<dbReference type="Pfam" id="PF24668">
    <property type="entry name" value="KH_Vigilin"/>
    <property type="match status" value="1"/>
</dbReference>
<keyword evidence="9 19" id="KW-0694">RNA-binding</keyword>
<dbReference type="InterPro" id="IPR057778">
    <property type="entry name" value="KH_Vigilin_N"/>
</dbReference>
<proteinExistence type="predicted"/>
<dbReference type="SUPFAM" id="SSF54791">
    <property type="entry name" value="Eukaryotic type KH-domain (KH-domain type I)"/>
    <property type="match status" value="11"/>
</dbReference>
<dbReference type="CDD" id="cd22417">
    <property type="entry name" value="KH-I_Vigilin_rpt14"/>
    <property type="match status" value="1"/>
</dbReference>
<feature type="compositionally biased region" description="Polar residues" evidence="20">
    <location>
        <begin position="1"/>
        <end position="11"/>
    </location>
</feature>
<evidence type="ECO:0000256" key="5">
    <source>
        <dbReference type="ARBA" id="ARBA00022548"/>
    </source>
</evidence>
<dbReference type="CDD" id="cd22411">
    <property type="entry name" value="KH-I_Vigilin_rpt8"/>
    <property type="match status" value="1"/>
</dbReference>
<feature type="region of interest" description="Disordered" evidence="20">
    <location>
        <begin position="1087"/>
        <end position="1123"/>
    </location>
</feature>
<keyword evidence="15" id="KW-0539">Nucleus</keyword>
<dbReference type="CDD" id="cd22410">
    <property type="entry name" value="KH-I_Vigilin_rpt7"/>
    <property type="match status" value="1"/>
</dbReference>
<accession>A0A8C1FK32</accession>
<evidence type="ECO:0000256" key="6">
    <source>
        <dbReference type="ARBA" id="ARBA00022553"/>
    </source>
</evidence>
<feature type="domain" description="K Homology" evidence="21">
    <location>
        <begin position="975"/>
        <end position="1044"/>
    </location>
</feature>
<dbReference type="InterPro" id="IPR004088">
    <property type="entry name" value="KH_dom_type_1"/>
</dbReference>
<dbReference type="Ensembl" id="ENSCCRT00000101204.2">
    <property type="protein sequence ID" value="ENSCCRP00000093212.2"/>
    <property type="gene ID" value="ENSCCRG00000044618.2"/>
</dbReference>
<keyword evidence="3" id="KW-0813">Transport</keyword>
<evidence type="ECO:0000256" key="3">
    <source>
        <dbReference type="ARBA" id="ARBA00022448"/>
    </source>
</evidence>
<feature type="domain" description="K Homology" evidence="21">
    <location>
        <begin position="902"/>
        <end position="971"/>
    </location>
</feature>
<dbReference type="GO" id="GO:0006869">
    <property type="term" value="P:lipid transport"/>
    <property type="evidence" value="ECO:0007669"/>
    <property type="project" value="UniProtKB-KW"/>
</dbReference>
<evidence type="ECO:0000256" key="2">
    <source>
        <dbReference type="ARBA" id="ARBA00004496"/>
    </source>
</evidence>
<sequence length="1123" mass="124947">MSSVAVLTQESFNEHRSGLQPEQVKAAAAGPSGAEDEDSLPTYKDAFPPLPEKPLPEGVQETGNAWTSKIKPLKSSLITQVFHVPLEERKYKDINQFGEGDQAKVCLDIMHKTGAHLELSMAKDQGLSIMVSGKHDAVMKARKEIVSRLQTQASATVAIPKEHHRFVIGKSGEKLQELELKTATKIQIPRPEDPSNLIKISGTKEGLEKAKHEILLISAEQDKRAVERMNIEKVYHPFITGAYNKLVGELMQETGARINVPPPSVNKTEIVITGEKEQVALAIAKIKKIYEEKKKNATTIAVEVKKSQHKYVIGPKGNTLQEILDRTGVSVEIPPLDSSSETVILRGEPDRLGQALTEVYAINFTANSYTVSSVSAPSWLHRFIIGKKGQNLAKITQQMPKVHIEFTEGEDKITLEGPTKDVQIVHGQIEVIVTDLISRMDYTEISVDPKFHRHLIGKGGANINRIKELHKVSVRIPPDNEKSNLIRIEGDPQGVQEAKKELLELASRMENERTKDMIIEQRFHRAIIGQKGEKIKEVRDKFPEVIINFPDPTQKSDIVQLRGPRNEVEKCTKFMQKIVAEMVENSFSVSVPIFKQFHKNIIGKGGANIKKIREETNTKIDLPAENSNSEMIVITGKKANCEAAKNRILAIQKELVRVYLFCISVRDDNVVEDFMIVDPKHHRFFVLRRGQVLREIADEYGGVMVSFPRTGTQSDKVTLKGAKDCVEAAKKRILELIEDLVSRCNSLQCINAILISDSSINSATFLFYSAPSADAPVQENGEANGEVKEPADPLVPKKCDVIVLSGRKERCEAAVEALKALVPVTIAVEVPFELHRYIIGQKGSGIRKMMDEFEVNIQVPAHELQSDIISISGLASHLDRAKEGLLERVKELQAEQEDRALRSFKLIITVDPKYHPKIIGRKGAIITQIRNQHEVNIQFPEKNDENQDQITITGYEQNALAARDAIQTIVGDLEEMISEDITLDSRVHARIIGARGKGIRKIMDEFKVDVRFPPSGAADPNLVTVTGRPEQVDEAIDHLLNLEEEYLSDVVENEAKMAYMKPSGSTASSMEEPRGPSKGFVVREAPWASGNEKAPDMSSSEEFPSFGAPVTNARSSPWGPKRF</sequence>
<evidence type="ECO:0000256" key="10">
    <source>
        <dbReference type="ARBA" id="ARBA00022990"/>
    </source>
</evidence>
<evidence type="ECO:0000256" key="1">
    <source>
        <dbReference type="ARBA" id="ARBA00004123"/>
    </source>
</evidence>
<dbReference type="CDD" id="cd22409">
    <property type="entry name" value="KH-I_Vigilin_rpt5"/>
    <property type="match status" value="1"/>
</dbReference>
<reference evidence="22" key="1">
    <citation type="submission" date="2025-08" db="UniProtKB">
        <authorList>
            <consortium name="Ensembl"/>
        </authorList>
    </citation>
    <scope>IDENTIFICATION</scope>
</reference>
<feature type="domain" description="K Homology" evidence="21">
    <location>
        <begin position="585"/>
        <end position="653"/>
    </location>
</feature>
<keyword evidence="23" id="KW-1185">Reference proteome</keyword>
<evidence type="ECO:0000256" key="8">
    <source>
        <dbReference type="ARBA" id="ARBA00022850"/>
    </source>
</evidence>
<dbReference type="CDD" id="cd22416">
    <property type="entry name" value="KH-I_Vigilin_rpt13"/>
    <property type="match status" value="1"/>
</dbReference>
<evidence type="ECO:0000256" key="13">
    <source>
        <dbReference type="ARBA" id="ARBA00023166"/>
    </source>
</evidence>
<dbReference type="GeneTree" id="ENSGT00900000141059"/>